<accession>A0ACC1CTN5</accession>
<reference evidence="1 2" key="1">
    <citation type="journal article" date="2021" name="Front. Genet.">
        <title>Chromosome-Level Genome Assembly Reveals Significant Gene Expansion in the Toll and IMD Signaling Pathways of Dendrolimus kikuchii.</title>
        <authorList>
            <person name="Zhou J."/>
            <person name="Wu P."/>
            <person name="Xiong Z."/>
            <person name="Liu N."/>
            <person name="Zhao N."/>
            <person name="Ji M."/>
            <person name="Qiu Y."/>
            <person name="Yang B."/>
        </authorList>
    </citation>
    <scope>NUCLEOTIDE SEQUENCE [LARGE SCALE GENOMIC DNA]</scope>
    <source>
        <strain evidence="1">Ann1</strain>
    </source>
</reference>
<evidence type="ECO:0000313" key="1">
    <source>
        <dbReference type="EMBL" id="KAJ0174895.1"/>
    </source>
</evidence>
<proteinExistence type="predicted"/>
<keyword evidence="2" id="KW-1185">Reference proteome</keyword>
<dbReference type="Proteomes" id="UP000824533">
    <property type="component" value="Linkage Group LG17"/>
</dbReference>
<comment type="caution">
    <text evidence="1">The sequence shown here is derived from an EMBL/GenBank/DDBJ whole genome shotgun (WGS) entry which is preliminary data.</text>
</comment>
<protein>
    <submittedName>
        <fullName evidence="1">Uncharacterized protein</fullName>
    </submittedName>
</protein>
<sequence>MDINFANKVVLITGASSGIGETSAILFSKYDAKLVLVGRNETNLLNVANRCEKERGLKPLAIVADLSTDEGCERTVKATLEHFGRLDVLVNNAAIGGPEGIENATMEKFDKLFNNNLRSVYNLTRLLVPAIIESKGNIINISSLAGIAVAANNLPYGMAKAALTFFTRVTSVELAPKGVRVNTICPGITATNFRPRMTGQTAPEYQEWLKVAEQTIPMRKACEAGDIANMVVFVASDNCKLVTGTTINVDGGMQFGDVYGFLRDKSDKSDKTDKSNKSDKKDKSDNTDNSNNSDKLDNSDNSDKLDNSDNSDKSNNSDKLDNSDNSDNSDKSDKSDNSDNSDISDKLDKSDNSDKSEKLGHL</sequence>
<gene>
    <name evidence="1" type="ORF">K1T71_010003</name>
</gene>
<organism evidence="1 2">
    <name type="scientific">Dendrolimus kikuchii</name>
    <dbReference type="NCBI Taxonomy" id="765133"/>
    <lineage>
        <taxon>Eukaryota</taxon>
        <taxon>Metazoa</taxon>
        <taxon>Ecdysozoa</taxon>
        <taxon>Arthropoda</taxon>
        <taxon>Hexapoda</taxon>
        <taxon>Insecta</taxon>
        <taxon>Pterygota</taxon>
        <taxon>Neoptera</taxon>
        <taxon>Endopterygota</taxon>
        <taxon>Lepidoptera</taxon>
        <taxon>Glossata</taxon>
        <taxon>Ditrysia</taxon>
        <taxon>Bombycoidea</taxon>
        <taxon>Lasiocampidae</taxon>
        <taxon>Dendrolimus</taxon>
    </lineage>
</organism>
<dbReference type="EMBL" id="CM034403">
    <property type="protein sequence ID" value="KAJ0174895.1"/>
    <property type="molecule type" value="Genomic_DNA"/>
</dbReference>
<name>A0ACC1CTN5_9NEOP</name>
<evidence type="ECO:0000313" key="2">
    <source>
        <dbReference type="Proteomes" id="UP000824533"/>
    </source>
</evidence>